<dbReference type="SMART" id="SM00220">
    <property type="entry name" value="S_TKc"/>
    <property type="match status" value="1"/>
</dbReference>
<dbReference type="OrthoDB" id="346907at2759"/>
<protein>
    <recommendedName>
        <fullName evidence="1">Protein kinase domain-containing protein</fullName>
    </recommendedName>
</protein>
<evidence type="ECO:0000313" key="3">
    <source>
        <dbReference type="Proteomes" id="UP000016930"/>
    </source>
</evidence>
<dbReference type="GO" id="GO:0004674">
    <property type="term" value="F:protein serine/threonine kinase activity"/>
    <property type="evidence" value="ECO:0007669"/>
    <property type="project" value="TreeGrafter"/>
</dbReference>
<dbReference type="SUPFAM" id="SSF56112">
    <property type="entry name" value="Protein kinase-like (PK-like)"/>
    <property type="match status" value="1"/>
</dbReference>
<dbReference type="InterPro" id="IPR001245">
    <property type="entry name" value="Ser-Thr/Tyr_kinase_cat_dom"/>
</dbReference>
<dbReference type="GO" id="GO:0005524">
    <property type="term" value="F:ATP binding"/>
    <property type="evidence" value="ECO:0007669"/>
    <property type="project" value="InterPro"/>
</dbReference>
<proteinExistence type="predicted"/>
<dbReference type="STRING" id="914234.M2RS52"/>
<dbReference type="AlphaFoldDB" id="M2RS52"/>
<dbReference type="PANTHER" id="PTHR44329:SF214">
    <property type="entry name" value="PROTEIN KINASE DOMAIN-CONTAINING PROTEIN"/>
    <property type="match status" value="1"/>
</dbReference>
<feature type="domain" description="Protein kinase" evidence="1">
    <location>
        <begin position="245"/>
        <end position="426"/>
    </location>
</feature>
<evidence type="ECO:0000313" key="2">
    <source>
        <dbReference type="EMBL" id="EMD41267.1"/>
    </source>
</evidence>
<evidence type="ECO:0000259" key="1">
    <source>
        <dbReference type="PROSITE" id="PS50011"/>
    </source>
</evidence>
<dbReference type="PROSITE" id="PS50011">
    <property type="entry name" value="PROTEIN_KINASE_DOM"/>
    <property type="match status" value="1"/>
</dbReference>
<organism evidence="2 3">
    <name type="scientific">Ceriporiopsis subvermispora (strain B)</name>
    <name type="common">White-rot fungus</name>
    <name type="synonym">Gelatoporia subvermispora</name>
    <dbReference type="NCBI Taxonomy" id="914234"/>
    <lineage>
        <taxon>Eukaryota</taxon>
        <taxon>Fungi</taxon>
        <taxon>Dikarya</taxon>
        <taxon>Basidiomycota</taxon>
        <taxon>Agaricomycotina</taxon>
        <taxon>Agaricomycetes</taxon>
        <taxon>Polyporales</taxon>
        <taxon>Gelatoporiaceae</taxon>
        <taxon>Gelatoporia</taxon>
    </lineage>
</organism>
<dbReference type="EMBL" id="KB445791">
    <property type="protein sequence ID" value="EMD41267.1"/>
    <property type="molecule type" value="Genomic_DNA"/>
</dbReference>
<dbReference type="Proteomes" id="UP000016930">
    <property type="component" value="Unassembled WGS sequence"/>
</dbReference>
<dbReference type="PANTHER" id="PTHR44329">
    <property type="entry name" value="SERINE/THREONINE-PROTEIN KINASE TNNI3K-RELATED"/>
    <property type="match status" value="1"/>
</dbReference>
<dbReference type="HOGENOM" id="CLU_644049_0_0_1"/>
<gene>
    <name evidence="2" type="ORF">CERSUDRAFT_89840</name>
</gene>
<dbReference type="InterPro" id="IPR011009">
    <property type="entry name" value="Kinase-like_dom_sf"/>
</dbReference>
<sequence length="426" mass="47777">MIVTTMWDKVEHKIGMSNEEILCSTSFKTLINAGVRLQRFYIDIPPASAILPLLLNQSPVTVKLQDELASGIPMNATIAGIKLRDEALQIIRARGAREVALRYELELATEQDDQGEHDRLKAQMLASQQEVKHWRTVLAQLNDDIKPDLVNESSANLGGRPPSPDLHEAIRVVSASLSSFNGMTHVSNLHGEDARRFASLVDKTLGAADLSLQLRRQCLDVLRRICGHHRILPSAMVLPKRTAQKLDREPVASGLFAEIWLGRLEGHYTTLKIHRPDENQPYRYDQEMLYIEAVTWRHLRLPNVVRLFGVETASYPSPAMVLEWMPHGTILEYLAENPTANRLRLALDVAEGLNYLHGLAIMHGMIKGTTVLVNEQRRACLTASSVTAIHYADMLEARVAVQISTLWMAPELLYPEQFGLTKALVM</sequence>
<dbReference type="InterPro" id="IPR051681">
    <property type="entry name" value="Ser/Thr_Kinases-Pseudokinases"/>
</dbReference>
<dbReference type="Gene3D" id="1.10.510.10">
    <property type="entry name" value="Transferase(Phosphotransferase) domain 1"/>
    <property type="match status" value="1"/>
</dbReference>
<keyword evidence="3" id="KW-1185">Reference proteome</keyword>
<accession>M2RS52</accession>
<reference evidence="2 3" key="1">
    <citation type="journal article" date="2012" name="Proc. Natl. Acad. Sci. U.S.A.">
        <title>Comparative genomics of Ceriporiopsis subvermispora and Phanerochaete chrysosporium provide insight into selective ligninolysis.</title>
        <authorList>
            <person name="Fernandez-Fueyo E."/>
            <person name="Ruiz-Duenas F.J."/>
            <person name="Ferreira P."/>
            <person name="Floudas D."/>
            <person name="Hibbett D.S."/>
            <person name="Canessa P."/>
            <person name="Larrondo L.F."/>
            <person name="James T.Y."/>
            <person name="Seelenfreund D."/>
            <person name="Lobos S."/>
            <person name="Polanco R."/>
            <person name="Tello M."/>
            <person name="Honda Y."/>
            <person name="Watanabe T."/>
            <person name="Watanabe T."/>
            <person name="Ryu J.S."/>
            <person name="Kubicek C.P."/>
            <person name="Schmoll M."/>
            <person name="Gaskell J."/>
            <person name="Hammel K.E."/>
            <person name="St John F.J."/>
            <person name="Vanden Wymelenberg A."/>
            <person name="Sabat G."/>
            <person name="Splinter BonDurant S."/>
            <person name="Syed K."/>
            <person name="Yadav J.S."/>
            <person name="Doddapaneni H."/>
            <person name="Subramanian V."/>
            <person name="Lavin J.L."/>
            <person name="Oguiza J.A."/>
            <person name="Perez G."/>
            <person name="Pisabarro A.G."/>
            <person name="Ramirez L."/>
            <person name="Santoyo F."/>
            <person name="Master E."/>
            <person name="Coutinho P.M."/>
            <person name="Henrissat B."/>
            <person name="Lombard V."/>
            <person name="Magnuson J.K."/>
            <person name="Kuees U."/>
            <person name="Hori C."/>
            <person name="Igarashi K."/>
            <person name="Samejima M."/>
            <person name="Held B.W."/>
            <person name="Barry K.W."/>
            <person name="LaButti K.M."/>
            <person name="Lapidus A."/>
            <person name="Lindquist E.A."/>
            <person name="Lucas S.M."/>
            <person name="Riley R."/>
            <person name="Salamov A.A."/>
            <person name="Hoffmeister D."/>
            <person name="Schwenk D."/>
            <person name="Hadar Y."/>
            <person name="Yarden O."/>
            <person name="de Vries R.P."/>
            <person name="Wiebenga A."/>
            <person name="Stenlid J."/>
            <person name="Eastwood D."/>
            <person name="Grigoriev I.V."/>
            <person name="Berka R.M."/>
            <person name="Blanchette R.A."/>
            <person name="Kersten P."/>
            <person name="Martinez A.T."/>
            <person name="Vicuna R."/>
            <person name="Cullen D."/>
        </authorList>
    </citation>
    <scope>NUCLEOTIDE SEQUENCE [LARGE SCALE GENOMIC DNA]</scope>
    <source>
        <strain evidence="2 3">B</strain>
    </source>
</reference>
<dbReference type="InterPro" id="IPR000719">
    <property type="entry name" value="Prot_kinase_dom"/>
</dbReference>
<name>M2RS52_CERS8</name>
<dbReference type="Pfam" id="PF07714">
    <property type="entry name" value="PK_Tyr_Ser-Thr"/>
    <property type="match status" value="1"/>
</dbReference>